<dbReference type="PROSITE" id="PS52016">
    <property type="entry name" value="TONB_DEPENDENT_REC_3"/>
    <property type="match status" value="1"/>
</dbReference>
<proteinExistence type="inferred from homology"/>
<sequence length="777" mass="83360">MRINGHRALLASGICIAALATPAHAQQRQFDIPAGSLKSALDAYGRQAGRPIIYKADEVRGVQSRGYRGAAAPDVALDAILANSGFSVRAGTAGAIAIVRNQSRTSMTDEAVSAAGDGAGTGEGEAFGDIVVTAARREQRLVDVPMSITAVSQAELERRGAVSLLDLSRSVPGLVVIESGPGQNQIFLRGVANPNGIASLVGVYMDEIPVTGASLGQLDLQLVDLERVEVLRGPQGTLYGQGSAGGTVRFITRNPDLNSVSGEASLSAYATEHGDFSERLSGVVNVPVIDDVLGFRVSGTLANLGGWIDQPAAGRKDINDQLIRNVRVKGLWRPADGLDITGTVVVHRNKGDGLTVGADKHYDVDFPNGDPLARQTLVDNYEIYNLTATYDFGGVELMSSTSHVDAHKRNAGVALKLPGLETFNRDTLDSTSFTQEVRLSSTGKRRLNWVVGAFYTDETIDRLQVLDLYSEGEFLGVDSVDSSDKSETISVFGDISFSLTDRFQLGSGLRYFHDSRKRARNGVPDQAGTFESVNPRFYASYDLAPNATLYANVAKGFRSGGFQGNGVNTTFDPENVWSYEVGTKGVSGGFRWDVTGFYSKYKGYQAFVLGQGVFGGLMNAGNAEIYGVDWSFAVDPVKNLTLQLSGNVTSTELVFVLPASTSNITGDRLDYIPDYAISASAEYRFDWSADTPGFARLDYNQIGPGTVTDRSLDIVAFRTNTLNMLNARIGLERGRWGVELFGENLLGENGRQDPLEALGFGTRPRPRVIGAKVKASF</sequence>
<dbReference type="EMBL" id="JAINVV010000001">
    <property type="protein sequence ID" value="MBY8821226.1"/>
    <property type="molecule type" value="Genomic_DNA"/>
</dbReference>
<evidence type="ECO:0000256" key="11">
    <source>
        <dbReference type="PROSITE-ProRule" id="PRU01360"/>
    </source>
</evidence>
<dbReference type="InterPro" id="IPR039426">
    <property type="entry name" value="TonB-dep_rcpt-like"/>
</dbReference>
<comment type="similarity">
    <text evidence="11 12">Belongs to the TonB-dependent receptor family.</text>
</comment>
<evidence type="ECO:0000259" key="14">
    <source>
        <dbReference type="SMART" id="SM00965"/>
    </source>
</evidence>
<dbReference type="Proteomes" id="UP000706039">
    <property type="component" value="Unassembled WGS sequence"/>
</dbReference>
<dbReference type="InterPro" id="IPR012910">
    <property type="entry name" value="Plug_dom"/>
</dbReference>
<protein>
    <submittedName>
        <fullName evidence="15">TonB-dependent receptor</fullName>
    </submittedName>
</protein>
<dbReference type="SUPFAM" id="SSF56935">
    <property type="entry name" value="Porins"/>
    <property type="match status" value="1"/>
</dbReference>
<keyword evidence="2 11" id="KW-0813">Transport</keyword>
<dbReference type="SMART" id="SM00965">
    <property type="entry name" value="STN"/>
    <property type="match status" value="1"/>
</dbReference>
<evidence type="ECO:0000256" key="4">
    <source>
        <dbReference type="ARBA" id="ARBA00022496"/>
    </source>
</evidence>
<keyword evidence="7" id="KW-0406">Ion transport</keyword>
<keyword evidence="8 12" id="KW-0798">TonB box</keyword>
<evidence type="ECO:0000256" key="9">
    <source>
        <dbReference type="ARBA" id="ARBA00023136"/>
    </source>
</evidence>
<keyword evidence="9 11" id="KW-0472">Membrane</keyword>
<evidence type="ECO:0000313" key="15">
    <source>
        <dbReference type="EMBL" id="MBY8821226.1"/>
    </source>
</evidence>
<keyword evidence="3 11" id="KW-1134">Transmembrane beta strand</keyword>
<dbReference type="InterPro" id="IPR000531">
    <property type="entry name" value="Beta-barrel_TonB"/>
</dbReference>
<dbReference type="PANTHER" id="PTHR32552">
    <property type="entry name" value="FERRICHROME IRON RECEPTOR-RELATED"/>
    <property type="match status" value="1"/>
</dbReference>
<evidence type="ECO:0000256" key="3">
    <source>
        <dbReference type="ARBA" id="ARBA00022452"/>
    </source>
</evidence>
<evidence type="ECO:0000256" key="1">
    <source>
        <dbReference type="ARBA" id="ARBA00004571"/>
    </source>
</evidence>
<dbReference type="InterPro" id="IPR036942">
    <property type="entry name" value="Beta-barrel_TonB_sf"/>
</dbReference>
<evidence type="ECO:0000256" key="6">
    <source>
        <dbReference type="ARBA" id="ARBA00023004"/>
    </source>
</evidence>
<dbReference type="Pfam" id="PF07715">
    <property type="entry name" value="Plug"/>
    <property type="match status" value="1"/>
</dbReference>
<accession>A0ABS7PIV2</accession>
<evidence type="ECO:0000256" key="7">
    <source>
        <dbReference type="ARBA" id="ARBA00023065"/>
    </source>
</evidence>
<gene>
    <name evidence="15" type="ORF">K7G82_02920</name>
</gene>
<name>A0ABS7PIV2_9SPHN</name>
<keyword evidence="13" id="KW-0732">Signal</keyword>
<feature type="domain" description="Secretin/TonB short N-terminal" evidence="14">
    <location>
        <begin position="50"/>
        <end position="101"/>
    </location>
</feature>
<evidence type="ECO:0000256" key="10">
    <source>
        <dbReference type="ARBA" id="ARBA00023237"/>
    </source>
</evidence>
<keyword evidence="5 11" id="KW-0812">Transmembrane</keyword>
<evidence type="ECO:0000313" key="16">
    <source>
        <dbReference type="Proteomes" id="UP000706039"/>
    </source>
</evidence>
<dbReference type="Pfam" id="PF00593">
    <property type="entry name" value="TonB_dep_Rec_b-barrel"/>
    <property type="match status" value="1"/>
</dbReference>
<evidence type="ECO:0000256" key="5">
    <source>
        <dbReference type="ARBA" id="ARBA00022692"/>
    </source>
</evidence>
<organism evidence="15 16">
    <name type="scientific">Sphingomonas colocasiae</name>
    <dbReference type="NCBI Taxonomy" id="1848973"/>
    <lineage>
        <taxon>Bacteria</taxon>
        <taxon>Pseudomonadati</taxon>
        <taxon>Pseudomonadota</taxon>
        <taxon>Alphaproteobacteria</taxon>
        <taxon>Sphingomonadales</taxon>
        <taxon>Sphingomonadaceae</taxon>
        <taxon>Sphingomonas</taxon>
    </lineage>
</organism>
<dbReference type="Gene3D" id="2.40.170.20">
    <property type="entry name" value="TonB-dependent receptor, beta-barrel domain"/>
    <property type="match status" value="1"/>
</dbReference>
<evidence type="ECO:0000256" key="12">
    <source>
        <dbReference type="RuleBase" id="RU003357"/>
    </source>
</evidence>
<evidence type="ECO:0000256" key="8">
    <source>
        <dbReference type="ARBA" id="ARBA00023077"/>
    </source>
</evidence>
<keyword evidence="16" id="KW-1185">Reference proteome</keyword>
<feature type="signal peptide" evidence="13">
    <location>
        <begin position="1"/>
        <end position="25"/>
    </location>
</feature>
<dbReference type="PANTHER" id="PTHR32552:SF81">
    <property type="entry name" value="TONB-DEPENDENT OUTER MEMBRANE RECEPTOR"/>
    <property type="match status" value="1"/>
</dbReference>
<evidence type="ECO:0000256" key="2">
    <source>
        <dbReference type="ARBA" id="ARBA00022448"/>
    </source>
</evidence>
<dbReference type="RefSeq" id="WP_222988303.1">
    <property type="nucleotide sequence ID" value="NZ_JAINVV010000001.1"/>
</dbReference>
<keyword evidence="10 11" id="KW-0998">Cell outer membrane</keyword>
<comment type="caution">
    <text evidence="15">The sequence shown here is derived from an EMBL/GenBank/DDBJ whole genome shotgun (WGS) entry which is preliminary data.</text>
</comment>
<keyword evidence="4" id="KW-0410">Iron transport</keyword>
<feature type="chain" id="PRO_5045522272" evidence="13">
    <location>
        <begin position="26"/>
        <end position="777"/>
    </location>
</feature>
<comment type="subcellular location">
    <subcellularLocation>
        <location evidence="1 11">Cell outer membrane</location>
        <topology evidence="1 11">Multi-pass membrane protein</topology>
    </subcellularLocation>
</comment>
<keyword evidence="6" id="KW-0408">Iron</keyword>
<dbReference type="Gene3D" id="3.55.50.30">
    <property type="match status" value="1"/>
</dbReference>
<keyword evidence="15" id="KW-0675">Receptor</keyword>
<reference evidence="15 16" key="1">
    <citation type="submission" date="2021-08" db="EMBL/GenBank/DDBJ databases">
        <authorList>
            <person name="Tuo L."/>
        </authorList>
    </citation>
    <scope>NUCLEOTIDE SEQUENCE [LARGE SCALE GENOMIC DNA]</scope>
    <source>
        <strain evidence="15 16">JCM 31229</strain>
    </source>
</reference>
<dbReference type="InterPro" id="IPR011662">
    <property type="entry name" value="Secretin/TonB_short_N"/>
</dbReference>
<evidence type="ECO:0000256" key="13">
    <source>
        <dbReference type="SAM" id="SignalP"/>
    </source>
</evidence>